<keyword evidence="3" id="KW-1185">Reference proteome</keyword>
<dbReference type="GeneID" id="90533661"/>
<keyword evidence="1" id="KW-0472">Membrane</keyword>
<dbReference type="RefSeq" id="WP_066866949.1">
    <property type="nucleotide sequence ID" value="NZ_CABKVV010000014.1"/>
</dbReference>
<feature type="transmembrane region" description="Helical" evidence="1">
    <location>
        <begin position="314"/>
        <end position="334"/>
    </location>
</feature>
<comment type="caution">
    <text evidence="2">The sequence shown here is derived from an EMBL/GenBank/DDBJ whole genome shotgun (WGS) entry which is preliminary data.</text>
</comment>
<proteinExistence type="predicted"/>
<organism evidence="2 3">
    <name type="scientific">Neglectibacter timonensis</name>
    <dbReference type="NCBI Taxonomy" id="1776382"/>
    <lineage>
        <taxon>Bacteria</taxon>
        <taxon>Bacillati</taxon>
        <taxon>Bacillota</taxon>
        <taxon>Clostridia</taxon>
        <taxon>Eubacteriales</taxon>
        <taxon>Oscillospiraceae</taxon>
        <taxon>Neglectibacter</taxon>
    </lineage>
</organism>
<feature type="transmembrane region" description="Helical" evidence="1">
    <location>
        <begin position="47"/>
        <end position="65"/>
    </location>
</feature>
<keyword evidence="1" id="KW-0812">Transmembrane</keyword>
<feature type="transmembrane region" description="Helical" evidence="1">
    <location>
        <begin position="287"/>
        <end position="308"/>
    </location>
</feature>
<name>A0ABT1S0L0_9FIRM</name>
<dbReference type="EMBL" id="JANFZH010000018">
    <property type="protein sequence ID" value="MCQ4840075.1"/>
    <property type="molecule type" value="Genomic_DNA"/>
</dbReference>
<protein>
    <recommendedName>
        <fullName evidence="4">Membrane protein YdbT with pleckstrin-like domain</fullName>
    </recommendedName>
</protein>
<evidence type="ECO:0008006" key="4">
    <source>
        <dbReference type="Google" id="ProtNLM"/>
    </source>
</evidence>
<gene>
    <name evidence="2" type="ORF">NE695_09130</name>
</gene>
<reference evidence="2 3" key="1">
    <citation type="submission" date="2022-06" db="EMBL/GenBank/DDBJ databases">
        <title>Isolation of gut microbiota from human fecal samples.</title>
        <authorList>
            <person name="Pamer E.G."/>
            <person name="Barat B."/>
            <person name="Waligurski E."/>
            <person name="Medina S."/>
            <person name="Paddock L."/>
            <person name="Mostad J."/>
        </authorList>
    </citation>
    <scope>NUCLEOTIDE SEQUENCE [LARGE SCALE GENOMIC DNA]</scope>
    <source>
        <strain evidence="2 3">DFI.9.73</strain>
    </source>
</reference>
<evidence type="ECO:0000256" key="1">
    <source>
        <dbReference type="SAM" id="Phobius"/>
    </source>
</evidence>
<evidence type="ECO:0000313" key="3">
    <source>
        <dbReference type="Proteomes" id="UP001524473"/>
    </source>
</evidence>
<feature type="transmembrane region" description="Helical" evidence="1">
    <location>
        <begin position="146"/>
        <end position="165"/>
    </location>
</feature>
<keyword evidence="1" id="KW-1133">Transmembrane helix</keyword>
<feature type="transmembrane region" description="Helical" evidence="1">
    <location>
        <begin position="112"/>
        <end position="134"/>
    </location>
</feature>
<accession>A0ABT1S0L0</accession>
<evidence type="ECO:0000313" key="2">
    <source>
        <dbReference type="EMBL" id="MCQ4840075.1"/>
    </source>
</evidence>
<sequence>MKNLKKAAWTTLAVLSSLLALFTLLLIGVQTADWIKYGYRSTDLKYVLLAGGFSIAMAVLAVLGIRMAGKGREKQPALSAAPLQVSDMRREPERKIYRSAPRLLAAEFGKKLIFLGFFCILAVQLLLSGNPNLFLSLPFPAWVSEWVLPVLLAALLSSLWAFYWCRIRIEISRDGLAFFRRNRPYAFYPLDAPLQVSVTKKSWNGLFLGTSREFFLPGRGPLRKTVSCWCIDNASFSSLVEEFNRLRQDGPKESPLRPAREDLYGLGQNSVFRLPKEELLSREKARLLAISAGSAGAGLLLALLWFFLVYRGPLNGHAAACALFIFLFFSLAALPQALRYRSLASRIPERITLTNASIRIDERSFSARELKSVVMTPASQTVSGGGISFRRQLFLQTALEQTKYLLGSTPDAPKGLLYEEYGSLLETIRSWCAEQGVSFRENLN</sequence>
<dbReference type="Proteomes" id="UP001524473">
    <property type="component" value="Unassembled WGS sequence"/>
</dbReference>